<accession>A0A371IAF9</accession>
<keyword evidence="1" id="KW-0175">Coiled coil</keyword>
<evidence type="ECO:0000313" key="3">
    <source>
        <dbReference type="Proteomes" id="UP000257109"/>
    </source>
</evidence>
<feature type="non-terminal residue" evidence="2">
    <location>
        <position position="1"/>
    </location>
</feature>
<proteinExistence type="predicted"/>
<name>A0A371IAF9_MUCPR</name>
<keyword evidence="3" id="KW-1185">Reference proteome</keyword>
<feature type="coiled-coil region" evidence="1">
    <location>
        <begin position="8"/>
        <end position="35"/>
    </location>
</feature>
<sequence length="83" mass="9872">MCFRRAECNQVMAEKEQLKEAILNLKMREIEQEEQFCCLQERVNLLEEKLARPKLSKEYLEGQRRQGLMELVKTRGKADEAEL</sequence>
<dbReference type="EMBL" id="QJKJ01000543">
    <property type="protein sequence ID" value="RDY12016.1"/>
    <property type="molecule type" value="Genomic_DNA"/>
</dbReference>
<dbReference type="AlphaFoldDB" id="A0A371IAF9"/>
<dbReference type="Proteomes" id="UP000257109">
    <property type="component" value="Unassembled WGS sequence"/>
</dbReference>
<evidence type="ECO:0000313" key="2">
    <source>
        <dbReference type="EMBL" id="RDY12016.1"/>
    </source>
</evidence>
<comment type="caution">
    <text evidence="2">The sequence shown here is derived from an EMBL/GenBank/DDBJ whole genome shotgun (WGS) entry which is preliminary data.</text>
</comment>
<reference evidence="2" key="1">
    <citation type="submission" date="2018-05" db="EMBL/GenBank/DDBJ databases">
        <title>Draft genome of Mucuna pruriens seed.</title>
        <authorList>
            <person name="Nnadi N.E."/>
            <person name="Vos R."/>
            <person name="Hasami M.H."/>
            <person name="Devisetty U.K."/>
            <person name="Aguiy J.C."/>
        </authorList>
    </citation>
    <scope>NUCLEOTIDE SEQUENCE [LARGE SCALE GENOMIC DNA]</scope>
    <source>
        <strain evidence="2">JCA_2017</strain>
    </source>
</reference>
<organism evidence="2 3">
    <name type="scientific">Mucuna pruriens</name>
    <name type="common">Velvet bean</name>
    <name type="synonym">Dolichos pruriens</name>
    <dbReference type="NCBI Taxonomy" id="157652"/>
    <lineage>
        <taxon>Eukaryota</taxon>
        <taxon>Viridiplantae</taxon>
        <taxon>Streptophyta</taxon>
        <taxon>Embryophyta</taxon>
        <taxon>Tracheophyta</taxon>
        <taxon>Spermatophyta</taxon>
        <taxon>Magnoliopsida</taxon>
        <taxon>eudicotyledons</taxon>
        <taxon>Gunneridae</taxon>
        <taxon>Pentapetalae</taxon>
        <taxon>rosids</taxon>
        <taxon>fabids</taxon>
        <taxon>Fabales</taxon>
        <taxon>Fabaceae</taxon>
        <taxon>Papilionoideae</taxon>
        <taxon>50 kb inversion clade</taxon>
        <taxon>NPAAA clade</taxon>
        <taxon>indigoferoid/millettioid clade</taxon>
        <taxon>Phaseoleae</taxon>
        <taxon>Mucuna</taxon>
    </lineage>
</organism>
<evidence type="ECO:0000256" key="1">
    <source>
        <dbReference type="SAM" id="Coils"/>
    </source>
</evidence>
<gene>
    <name evidence="2" type="ORF">CR513_03251</name>
</gene>
<protein>
    <submittedName>
        <fullName evidence="2">Uncharacterized protein</fullName>
    </submittedName>
</protein>